<dbReference type="InterPro" id="IPR029062">
    <property type="entry name" value="Class_I_gatase-like"/>
</dbReference>
<accession>A0ABY4E296</accession>
<dbReference type="Gene3D" id="3.40.50.10740">
    <property type="entry name" value="Class I glutamine amidotransferase-like"/>
    <property type="match status" value="1"/>
</dbReference>
<dbReference type="SUPFAM" id="SSF52317">
    <property type="entry name" value="Class I glutamine amidotransferase-like"/>
    <property type="match status" value="1"/>
</dbReference>
<evidence type="ECO:0000256" key="3">
    <source>
        <dbReference type="ARBA" id="ARBA00022670"/>
    </source>
</evidence>
<evidence type="ECO:0000256" key="5">
    <source>
        <dbReference type="ARBA" id="ARBA00022825"/>
    </source>
</evidence>
<keyword evidence="5" id="KW-0720">Serine protease</keyword>
<protein>
    <submittedName>
        <fullName evidence="8">LD-carboxypeptidase</fullName>
    </submittedName>
</protein>
<dbReference type="Pfam" id="PF02016">
    <property type="entry name" value="Peptidase_S66"/>
    <property type="match status" value="1"/>
</dbReference>
<dbReference type="PANTHER" id="PTHR30237:SF2">
    <property type="entry name" value="MUREIN TETRAPEPTIDE CARBOXYPEPTIDASE"/>
    <property type="match status" value="1"/>
</dbReference>
<dbReference type="InterPro" id="IPR027478">
    <property type="entry name" value="LdcA_N"/>
</dbReference>
<evidence type="ECO:0000256" key="2">
    <source>
        <dbReference type="ARBA" id="ARBA00022645"/>
    </source>
</evidence>
<feature type="domain" description="LD-carboxypeptidase N-terminal" evidence="6">
    <location>
        <begin position="57"/>
        <end position="179"/>
    </location>
</feature>
<dbReference type="Proteomes" id="UP000832011">
    <property type="component" value="Chromosome"/>
</dbReference>
<keyword evidence="3" id="KW-0645">Protease</keyword>
<dbReference type="InterPro" id="IPR027461">
    <property type="entry name" value="Carboxypeptidase_A_C_sf"/>
</dbReference>
<dbReference type="InterPro" id="IPR040449">
    <property type="entry name" value="Peptidase_S66_N"/>
</dbReference>
<dbReference type="SUPFAM" id="SSF141986">
    <property type="entry name" value="LD-carboxypeptidase A C-terminal domain-like"/>
    <property type="match status" value="1"/>
</dbReference>
<dbReference type="Pfam" id="PF17676">
    <property type="entry name" value="Peptidase_S66C"/>
    <property type="match status" value="1"/>
</dbReference>
<evidence type="ECO:0000259" key="7">
    <source>
        <dbReference type="Pfam" id="PF17676"/>
    </source>
</evidence>
<dbReference type="InterPro" id="IPR040921">
    <property type="entry name" value="Peptidase_S66C"/>
</dbReference>
<sequence length="397" mass="42649">MLDNTLSRRQLMRIGGAGLGAAVLTACGSTQTPVVVDPVKTRPTKPQPGRGGNTLLRIFACSGFLDKTERVNTGVNRLNACGFQVNNAEAAYRRYQRFAGADYQRVQDLQDVATGRVATPKVLLGARGGYGAIRLLPQINWDGLGGRMREQGTLLMGYSDVCAIQLALLAQTGVPSFAGPMLYSEFGSPNPSTFTMQNFIDGTTQAEHTVSVGQIQARDVNISGQFWGGNLSVLQSLAGTPYMPNINGGILFIEDVNEQPYRIERALQTLHLAGILKKQQAIVFGDFRMGNIRDAYDSSYTLSSVMQTVQSATKVPVLTGFPFGHISNKVTMPLGAQAQIRSTPNGGYQVRFSDYPVLNAQGLNLAQLLPQPSFDGLDFIGGHAAGAAQDSQIIEAE</sequence>
<dbReference type="RefSeq" id="WP_058356189.1">
    <property type="nucleotide sequence ID" value="NZ_CABKVG010000008.1"/>
</dbReference>
<keyword evidence="4" id="KW-0378">Hydrolase</keyword>
<evidence type="ECO:0000256" key="4">
    <source>
        <dbReference type="ARBA" id="ARBA00022801"/>
    </source>
</evidence>
<evidence type="ECO:0000256" key="1">
    <source>
        <dbReference type="ARBA" id="ARBA00010233"/>
    </source>
</evidence>
<proteinExistence type="inferred from homology"/>
<dbReference type="PROSITE" id="PS51318">
    <property type="entry name" value="TAT"/>
    <property type="match status" value="1"/>
</dbReference>
<dbReference type="EMBL" id="CP091511">
    <property type="protein sequence ID" value="UOO89904.1"/>
    <property type="molecule type" value="Genomic_DNA"/>
</dbReference>
<dbReference type="Gene3D" id="3.50.30.60">
    <property type="entry name" value="LD-carboxypeptidase A C-terminal domain-like"/>
    <property type="match status" value="1"/>
</dbReference>
<organism evidence="8 9">
    <name type="scientific">Vitreoscilla massiliensis</name>
    <dbReference type="NCBI Taxonomy" id="1689272"/>
    <lineage>
        <taxon>Bacteria</taxon>
        <taxon>Pseudomonadati</taxon>
        <taxon>Pseudomonadota</taxon>
        <taxon>Betaproteobacteria</taxon>
        <taxon>Neisseriales</taxon>
        <taxon>Neisseriaceae</taxon>
        <taxon>Vitreoscilla</taxon>
    </lineage>
</organism>
<keyword evidence="2" id="KW-0121">Carboxypeptidase</keyword>
<feature type="domain" description="LD-carboxypeptidase C-terminal" evidence="7">
    <location>
        <begin position="223"/>
        <end position="340"/>
    </location>
</feature>
<evidence type="ECO:0000313" key="9">
    <source>
        <dbReference type="Proteomes" id="UP000832011"/>
    </source>
</evidence>
<dbReference type="CDD" id="cd07025">
    <property type="entry name" value="Peptidase_S66"/>
    <property type="match status" value="1"/>
</dbReference>
<gene>
    <name evidence="8" type="ORF">LVJ82_02640</name>
</gene>
<evidence type="ECO:0000313" key="8">
    <source>
        <dbReference type="EMBL" id="UOO89904.1"/>
    </source>
</evidence>
<dbReference type="PANTHER" id="PTHR30237">
    <property type="entry name" value="MURAMOYLTETRAPEPTIDE CARBOXYPEPTIDASE"/>
    <property type="match status" value="1"/>
</dbReference>
<dbReference type="InterPro" id="IPR006311">
    <property type="entry name" value="TAT_signal"/>
</dbReference>
<evidence type="ECO:0000259" key="6">
    <source>
        <dbReference type="Pfam" id="PF02016"/>
    </source>
</evidence>
<comment type="similarity">
    <text evidence="1">Belongs to the peptidase S66 family.</text>
</comment>
<dbReference type="InterPro" id="IPR003507">
    <property type="entry name" value="S66_fam"/>
</dbReference>
<reference evidence="8 9" key="1">
    <citation type="journal article" date="2022" name="Res Sq">
        <title>Evolution of multicellular longitudinally dividing oral cavity symbionts (Neisseriaceae).</title>
        <authorList>
            <person name="Nyongesa S."/>
            <person name="Weber P."/>
            <person name="Bernet E."/>
            <person name="Pullido F."/>
            <person name="Nieckarz M."/>
            <person name="Delaby M."/>
            <person name="Nieves C."/>
            <person name="Viehboeck T."/>
            <person name="Krause N."/>
            <person name="Rivera-Millot A."/>
            <person name="Nakamura A."/>
            <person name="Vischer N."/>
            <person name="VanNieuwenhze M."/>
            <person name="Brun Y."/>
            <person name="Cava F."/>
            <person name="Bulgheresi S."/>
            <person name="Veyrier F."/>
        </authorList>
    </citation>
    <scope>NUCLEOTIDE SEQUENCE [LARGE SCALE GENOMIC DNA]</scope>
    <source>
        <strain evidence="8 9">SN4</strain>
    </source>
</reference>
<name>A0ABY4E296_9NEIS</name>
<keyword evidence="9" id="KW-1185">Reference proteome</keyword>